<keyword evidence="2" id="KW-1185">Reference proteome</keyword>
<evidence type="ECO:0000313" key="2">
    <source>
        <dbReference type="Proteomes" id="UP000032578"/>
    </source>
</evidence>
<evidence type="ECO:0008006" key="3">
    <source>
        <dbReference type="Google" id="ProtNLM"/>
    </source>
</evidence>
<comment type="caution">
    <text evidence="1">The sequence shown here is derived from an EMBL/GenBank/DDBJ whole genome shotgun (WGS) entry which is preliminary data.</text>
</comment>
<organism evidence="1 2">
    <name type="scientific">Neotamlana sedimentorum</name>
    <dbReference type="NCBI Taxonomy" id="1435349"/>
    <lineage>
        <taxon>Bacteria</taxon>
        <taxon>Pseudomonadati</taxon>
        <taxon>Bacteroidota</taxon>
        <taxon>Flavobacteriia</taxon>
        <taxon>Flavobacteriales</taxon>
        <taxon>Flavobacteriaceae</taxon>
        <taxon>Neotamlana</taxon>
    </lineage>
</organism>
<dbReference type="STRING" id="1435349.PW52_11000"/>
<dbReference type="Proteomes" id="UP000032578">
    <property type="component" value="Unassembled WGS sequence"/>
</dbReference>
<protein>
    <recommendedName>
        <fullName evidence="3">RiboL-PSP-HEPN domain-containing protein</fullName>
    </recommendedName>
</protein>
<sequence length="172" mass="19780">MANKNDIKIRGKVLSSSLLIEELLNKIIFNFFIPKSVDKTTRSKFLELFVFNKTFGGKKQIYCELLKTNRYKSKVVKQLKVAPVVINGIIIYDFKSFKSLVTENLTKVIEIRNVIAHGYDISKAFIALEENEFIFANKNKYKKISESDIDDYIKLTNDTLKLLEITAGSLQD</sequence>
<dbReference type="OrthoDB" id="9856997at2"/>
<evidence type="ECO:0000313" key="1">
    <source>
        <dbReference type="EMBL" id="KJD35200.1"/>
    </source>
</evidence>
<dbReference type="EMBL" id="JTDW01000007">
    <property type="protein sequence ID" value="KJD35200.1"/>
    <property type="molecule type" value="Genomic_DNA"/>
</dbReference>
<proteinExistence type="predicted"/>
<dbReference type="AlphaFoldDB" id="A0A0D7W7S0"/>
<dbReference type="PATRIC" id="fig|1435349.4.peg.3193"/>
<reference evidence="1 2" key="1">
    <citation type="submission" date="2014-11" db="EMBL/GenBank/DDBJ databases">
        <title>Tamlana sedimentorum sp. nov., isolated from shallow sand sediments of the Sea of Japan.</title>
        <authorList>
            <person name="Romanenko L.A."/>
        </authorList>
    </citation>
    <scope>NUCLEOTIDE SEQUENCE [LARGE SCALE GENOMIC DNA]</scope>
    <source>
        <strain evidence="1 2">JCM 19808</strain>
    </source>
</reference>
<name>A0A0D7W7S0_9FLAO</name>
<accession>A0A0D7W7S0</accession>
<gene>
    <name evidence="1" type="ORF">PW52_11000</name>
</gene>
<dbReference type="RefSeq" id="WP_044633001.1">
    <property type="nucleotide sequence ID" value="NZ_JTDW01000007.1"/>
</dbReference>